<feature type="binding site" evidence="7">
    <location>
        <position position="63"/>
    </location>
    <ligand>
        <name>substrate</name>
    </ligand>
</feature>
<feature type="binding site" evidence="7">
    <location>
        <position position="41"/>
    </location>
    <ligand>
        <name>substrate</name>
    </ligand>
</feature>
<dbReference type="NCBIfam" id="NF001273">
    <property type="entry name" value="PRK00230.1"/>
    <property type="match status" value="1"/>
</dbReference>
<comment type="function">
    <text evidence="1 7">Catalyzes the decarboxylation of orotidine 5'-monophosphate (OMP) to uridine 5'-monophosphate (UMP).</text>
</comment>
<keyword evidence="3 7" id="KW-0210">Decarboxylase</keyword>
<dbReference type="SMART" id="SM00934">
    <property type="entry name" value="OMPdecase"/>
    <property type="match status" value="1"/>
</dbReference>
<keyword evidence="12" id="KW-1185">Reference proteome</keyword>
<dbReference type="Proteomes" id="UP001221411">
    <property type="component" value="Unassembled WGS sequence"/>
</dbReference>
<evidence type="ECO:0000256" key="1">
    <source>
        <dbReference type="ARBA" id="ARBA00002356"/>
    </source>
</evidence>
<dbReference type="SUPFAM" id="SSF51366">
    <property type="entry name" value="Ribulose-phoshate binding barrel"/>
    <property type="match status" value="1"/>
</dbReference>
<gene>
    <name evidence="7 11" type="primary">pyrF</name>
    <name evidence="11" type="ORF">POL67_29685</name>
</gene>
<dbReference type="InterPro" id="IPR001754">
    <property type="entry name" value="OMPdeCOase_dom"/>
</dbReference>
<protein>
    <recommendedName>
        <fullName evidence="7">Orotidine 5'-phosphate decarboxylase</fullName>
        <ecNumber evidence="7">4.1.1.23</ecNumber>
    </recommendedName>
    <alternativeName>
        <fullName evidence="7">OMP decarboxylase</fullName>
        <shortName evidence="7">OMPDCase</shortName>
        <shortName evidence="7">OMPdecase</shortName>
    </alternativeName>
</protein>
<dbReference type="PANTHER" id="PTHR32119:SF2">
    <property type="entry name" value="OROTIDINE 5'-PHOSPHATE DECARBOXYLASE"/>
    <property type="match status" value="1"/>
</dbReference>
<dbReference type="NCBIfam" id="TIGR01740">
    <property type="entry name" value="pyrF"/>
    <property type="match status" value="1"/>
</dbReference>
<comment type="caution">
    <text evidence="11">The sequence shown here is derived from an EMBL/GenBank/DDBJ whole genome shotgun (WGS) entry which is preliminary data.</text>
</comment>
<reference evidence="11 12" key="1">
    <citation type="submission" date="2022-11" db="EMBL/GenBank/DDBJ databases">
        <title>Minimal conservation of predation-associated metabolite biosynthetic gene clusters underscores biosynthetic potential of Myxococcota including descriptions for ten novel species: Archangium lansinium sp. nov., Myxococcus landrumus sp. nov., Nannocystis bai.</title>
        <authorList>
            <person name="Ahearne A."/>
            <person name="Stevens C."/>
            <person name="Dowd S."/>
        </authorList>
    </citation>
    <scope>NUCLEOTIDE SEQUENCE [LARGE SCALE GENOMIC DNA]</scope>
    <source>
        <strain evidence="11 12">RJM3</strain>
    </source>
</reference>
<feature type="binding site" evidence="7">
    <location>
        <position position="219"/>
    </location>
    <ligand>
        <name>substrate</name>
    </ligand>
</feature>
<comment type="similarity">
    <text evidence="7">Belongs to the OMP decarboxylase family. Type 1 subfamily.</text>
</comment>
<dbReference type="CDD" id="cd04725">
    <property type="entry name" value="OMP_decarboxylase_like"/>
    <property type="match status" value="1"/>
</dbReference>
<feature type="binding site" evidence="7">
    <location>
        <position position="240"/>
    </location>
    <ligand>
        <name>substrate</name>
    </ligand>
</feature>
<evidence type="ECO:0000313" key="12">
    <source>
        <dbReference type="Proteomes" id="UP001221411"/>
    </source>
</evidence>
<feature type="binding site" evidence="7">
    <location>
        <position position="239"/>
    </location>
    <ligand>
        <name>substrate</name>
    </ligand>
</feature>
<evidence type="ECO:0000313" key="11">
    <source>
        <dbReference type="EMBL" id="MDC0745542.1"/>
    </source>
</evidence>
<feature type="compositionally biased region" description="Basic and acidic residues" evidence="9">
    <location>
        <begin position="1"/>
        <end position="10"/>
    </location>
</feature>
<proteinExistence type="inferred from homology"/>
<dbReference type="InterPro" id="IPR018089">
    <property type="entry name" value="OMPdecase_AS"/>
</dbReference>
<evidence type="ECO:0000256" key="8">
    <source>
        <dbReference type="RuleBase" id="RU000512"/>
    </source>
</evidence>
<feature type="active site" description="Proton donor" evidence="7">
    <location>
        <position position="92"/>
    </location>
</feature>
<dbReference type="PROSITE" id="PS00156">
    <property type="entry name" value="OMPDECASE"/>
    <property type="match status" value="1"/>
</dbReference>
<evidence type="ECO:0000256" key="6">
    <source>
        <dbReference type="ARBA" id="ARBA00049157"/>
    </source>
</evidence>
<comment type="pathway">
    <text evidence="2 7 8">Pyrimidine metabolism; UMP biosynthesis via de novo pathway; UMP from orotate: step 2/2.</text>
</comment>
<sequence>MKRTAPEKALDTSSGAEAPSPHDPDTSPMNDATRRLVFPLDYGSLDEARAGARVVAPSVGVLKVGLELFVREGPAAIAACHDLGRDVFLDLKLHDIPETVGRAVQSAASLGVRYLTVHAHGGRAMLERAAEEAARASAPLTILAVTVLTSLDAQDLTALGLSASPAEQAERVARLAWDAGVRGFVASASEAANLRRALGPEALLVTPGIRPAGSAAGDQKRITTPAQAISSGADLLVVGRPIRDAASPLDAARAVVAEIEGALAARST</sequence>
<evidence type="ECO:0000256" key="3">
    <source>
        <dbReference type="ARBA" id="ARBA00022793"/>
    </source>
</evidence>
<evidence type="ECO:0000256" key="4">
    <source>
        <dbReference type="ARBA" id="ARBA00022975"/>
    </source>
</evidence>
<feature type="binding site" evidence="7">
    <location>
        <position position="210"/>
    </location>
    <ligand>
        <name>substrate</name>
    </ligand>
</feature>
<organism evidence="11 12">
    <name type="scientific">Polyangium mundeleinium</name>
    <dbReference type="NCBI Taxonomy" id="2995306"/>
    <lineage>
        <taxon>Bacteria</taxon>
        <taxon>Pseudomonadati</taxon>
        <taxon>Myxococcota</taxon>
        <taxon>Polyangia</taxon>
        <taxon>Polyangiales</taxon>
        <taxon>Polyangiaceae</taxon>
        <taxon>Polyangium</taxon>
    </lineage>
</organism>
<evidence type="ECO:0000256" key="9">
    <source>
        <dbReference type="SAM" id="MobiDB-lite"/>
    </source>
</evidence>
<dbReference type="InterPro" id="IPR047596">
    <property type="entry name" value="OMPdecase_bac"/>
</dbReference>
<dbReference type="Gene3D" id="3.20.20.70">
    <property type="entry name" value="Aldolase class I"/>
    <property type="match status" value="1"/>
</dbReference>
<dbReference type="HAMAP" id="MF_01200_B">
    <property type="entry name" value="OMPdecase_type1_B"/>
    <property type="match status" value="1"/>
</dbReference>
<comment type="subunit">
    <text evidence="7">Homodimer.</text>
</comment>
<keyword evidence="5 7" id="KW-0456">Lyase</keyword>
<evidence type="ECO:0000256" key="5">
    <source>
        <dbReference type="ARBA" id="ARBA00023239"/>
    </source>
</evidence>
<dbReference type="EMBL" id="JAQNDO010000001">
    <property type="protein sequence ID" value="MDC0745542.1"/>
    <property type="molecule type" value="Genomic_DNA"/>
</dbReference>
<keyword evidence="4 7" id="KW-0665">Pyrimidine biosynthesis</keyword>
<name>A0ABT5EX85_9BACT</name>
<dbReference type="InterPro" id="IPR014732">
    <property type="entry name" value="OMPdecase"/>
</dbReference>
<dbReference type="EC" id="4.1.1.23" evidence="7"/>
<comment type="catalytic activity">
    <reaction evidence="6 7 8">
        <text>orotidine 5'-phosphate + H(+) = UMP + CO2</text>
        <dbReference type="Rhea" id="RHEA:11596"/>
        <dbReference type="ChEBI" id="CHEBI:15378"/>
        <dbReference type="ChEBI" id="CHEBI:16526"/>
        <dbReference type="ChEBI" id="CHEBI:57538"/>
        <dbReference type="ChEBI" id="CHEBI:57865"/>
        <dbReference type="EC" id="4.1.1.23"/>
    </reaction>
</comment>
<feature type="domain" description="Orotidine 5'-phosphate decarboxylase" evidence="10">
    <location>
        <begin position="35"/>
        <end position="255"/>
    </location>
</feature>
<dbReference type="Pfam" id="PF00215">
    <property type="entry name" value="OMPdecase"/>
    <property type="match status" value="1"/>
</dbReference>
<feature type="binding site" evidence="7">
    <location>
        <position position="149"/>
    </location>
    <ligand>
        <name>substrate</name>
    </ligand>
</feature>
<accession>A0ABT5EX85</accession>
<evidence type="ECO:0000256" key="2">
    <source>
        <dbReference type="ARBA" id="ARBA00004861"/>
    </source>
</evidence>
<evidence type="ECO:0000259" key="10">
    <source>
        <dbReference type="SMART" id="SM00934"/>
    </source>
</evidence>
<dbReference type="PANTHER" id="PTHR32119">
    <property type="entry name" value="OROTIDINE 5'-PHOSPHATE DECARBOXYLASE"/>
    <property type="match status" value="1"/>
</dbReference>
<dbReference type="GO" id="GO:0004590">
    <property type="term" value="F:orotidine-5'-phosphate decarboxylase activity"/>
    <property type="evidence" value="ECO:0007669"/>
    <property type="project" value="UniProtKB-EC"/>
</dbReference>
<evidence type="ECO:0000256" key="7">
    <source>
        <dbReference type="HAMAP-Rule" id="MF_01200"/>
    </source>
</evidence>
<dbReference type="InterPro" id="IPR011060">
    <property type="entry name" value="RibuloseP-bd_barrel"/>
</dbReference>
<feature type="binding site" evidence="7">
    <location>
        <begin position="90"/>
        <end position="99"/>
    </location>
    <ligand>
        <name>substrate</name>
    </ligand>
</feature>
<feature type="region of interest" description="Disordered" evidence="9">
    <location>
        <begin position="1"/>
        <end position="31"/>
    </location>
</feature>
<dbReference type="InterPro" id="IPR013785">
    <property type="entry name" value="Aldolase_TIM"/>
</dbReference>